<dbReference type="EMBL" id="CP014168">
    <property type="protein sequence ID" value="AOH86464.1"/>
    <property type="molecule type" value="Genomic_DNA"/>
</dbReference>
<dbReference type="InterPro" id="IPR008928">
    <property type="entry name" value="6-hairpin_glycosidase_sf"/>
</dbReference>
<dbReference type="PROSITE" id="PS00927">
    <property type="entry name" value="TREHALASE_1"/>
    <property type="match status" value="1"/>
</dbReference>
<evidence type="ECO:0000313" key="3">
    <source>
        <dbReference type="EMBL" id="AOH86464.1"/>
    </source>
</evidence>
<dbReference type="KEGG" id="span:AWL63_02815"/>
<sequence length="498" mass="54915">MPPATPIAGAVPTPLDLYGPIFIAVQQARLFPDSKSFADATPLRARATILADWCATHPGTPDQLHAFVQRNFAVPMVAPTPAANPSRPPVQDHIAALWPHLTRPPVAETPGGSALALPERYVVPGGRFREMYYWDSYFTMLGLKADGHADLVESMLADFVSLVERYGHIPNGTRTYYVERSQPPVLYLMLALSDANDPALEARRLAALRREHDFWMQPERVVTMPDGSVLNRYYSHADRPREESWREDVALQARTKRDAGPLYRDIRAAAESGWDFSSRWFADGKTLATIDTTNVVPVDLNSLLYGMEGAIAEQCRAAADAACATRYDALAAARKKAVETWLWDDKGGRYGDWDIAKKTLRRGLTAATAFPLFTGLAASDRADLVAATIDESLVAPGGLRTTLARTGEQWDTPNGWPPLQWIAIEGLNRTGHETAARELAQRFLATVLHEYRASGRMLEKYDVEQARPGGGGEYPLQDGFGWTNGVVRALIARYGKAQ</sequence>
<dbReference type="Gene3D" id="1.50.10.10">
    <property type="match status" value="1"/>
</dbReference>
<keyword evidence="4" id="KW-1185">Reference proteome</keyword>
<dbReference type="InterPro" id="IPR001661">
    <property type="entry name" value="Glyco_hydro_37"/>
</dbReference>
<dbReference type="GO" id="GO:0004555">
    <property type="term" value="F:alpha,alpha-trehalase activity"/>
    <property type="evidence" value="ECO:0007669"/>
    <property type="project" value="InterPro"/>
</dbReference>
<dbReference type="AlphaFoldDB" id="A0A1B3ZGB4"/>
<dbReference type="NCBIfam" id="NF009773">
    <property type="entry name" value="PRK13270.1"/>
    <property type="match status" value="1"/>
</dbReference>
<dbReference type="Proteomes" id="UP000094256">
    <property type="component" value="Chromosome"/>
</dbReference>
<evidence type="ECO:0000256" key="2">
    <source>
        <dbReference type="ARBA" id="ARBA00023295"/>
    </source>
</evidence>
<evidence type="ECO:0000313" key="4">
    <source>
        <dbReference type="Proteomes" id="UP000094256"/>
    </source>
</evidence>
<dbReference type="PRINTS" id="PR00744">
    <property type="entry name" value="GLHYDRLASE37"/>
</dbReference>
<dbReference type="PANTHER" id="PTHR23403:SF1">
    <property type="entry name" value="TREHALASE"/>
    <property type="match status" value="1"/>
</dbReference>
<dbReference type="PROSITE" id="PS00928">
    <property type="entry name" value="TREHALASE_2"/>
    <property type="match status" value="1"/>
</dbReference>
<gene>
    <name evidence="3" type="ORF">AWL63_02815</name>
</gene>
<dbReference type="Pfam" id="PF01204">
    <property type="entry name" value="Trehalase"/>
    <property type="match status" value="1"/>
</dbReference>
<dbReference type="InterPro" id="IPR012341">
    <property type="entry name" value="6hp_glycosidase-like_sf"/>
</dbReference>
<dbReference type="STRING" id="1560345.AWL63_02815"/>
<dbReference type="SUPFAM" id="SSF48208">
    <property type="entry name" value="Six-hairpin glycosidases"/>
    <property type="match status" value="1"/>
</dbReference>
<evidence type="ECO:0000256" key="1">
    <source>
        <dbReference type="ARBA" id="ARBA00022801"/>
    </source>
</evidence>
<accession>A0A1B3ZGB4</accession>
<organism evidence="3 4">
    <name type="scientific">Sphingomonas panacis</name>
    <dbReference type="NCBI Taxonomy" id="1560345"/>
    <lineage>
        <taxon>Bacteria</taxon>
        <taxon>Pseudomonadati</taxon>
        <taxon>Pseudomonadota</taxon>
        <taxon>Alphaproteobacteria</taxon>
        <taxon>Sphingomonadales</taxon>
        <taxon>Sphingomonadaceae</taxon>
        <taxon>Sphingomonas</taxon>
    </lineage>
</organism>
<dbReference type="InterPro" id="IPR018232">
    <property type="entry name" value="Glyco_hydro_37_CS"/>
</dbReference>
<dbReference type="PANTHER" id="PTHR23403">
    <property type="entry name" value="TREHALASE"/>
    <property type="match status" value="1"/>
</dbReference>
<keyword evidence="1" id="KW-0378">Hydrolase</keyword>
<proteinExistence type="predicted"/>
<dbReference type="GO" id="GO:0005993">
    <property type="term" value="P:trehalose catabolic process"/>
    <property type="evidence" value="ECO:0007669"/>
    <property type="project" value="TreeGrafter"/>
</dbReference>
<protein>
    <submittedName>
        <fullName evidence="3">Trehalase</fullName>
    </submittedName>
</protein>
<name>A0A1B3ZGB4_9SPHN</name>
<keyword evidence="2" id="KW-0326">Glycosidase</keyword>
<reference evidence="3 4" key="1">
    <citation type="submission" date="2016-01" db="EMBL/GenBank/DDBJ databases">
        <title>Complete genome and mega plasmid sequence of Sphingomonas panacis DCY99 elicits systemic resistance in rice to Xanthomonas oryzae.</title>
        <authorList>
            <person name="Kim Y.J."/>
            <person name="Yang D.C."/>
            <person name="Sing P."/>
        </authorList>
    </citation>
    <scope>NUCLEOTIDE SEQUENCE [LARGE SCALE GENOMIC DNA]</scope>
    <source>
        <strain evidence="3 4">DCY99</strain>
    </source>
</reference>